<accession>A0A9W9G1T3</accession>
<keyword evidence="3" id="KW-1185">Reference proteome</keyword>
<evidence type="ECO:0008006" key="4">
    <source>
        <dbReference type="Google" id="ProtNLM"/>
    </source>
</evidence>
<dbReference type="RefSeq" id="XP_056478583.1">
    <property type="nucleotide sequence ID" value="XM_056613542.1"/>
</dbReference>
<reference evidence="2" key="2">
    <citation type="journal article" date="2023" name="IMA Fungus">
        <title>Comparative genomic study of the Penicillium genus elucidates a diverse pangenome and 15 lateral gene transfer events.</title>
        <authorList>
            <person name="Petersen C."/>
            <person name="Sorensen T."/>
            <person name="Nielsen M.R."/>
            <person name="Sondergaard T.E."/>
            <person name="Sorensen J.L."/>
            <person name="Fitzpatrick D.A."/>
            <person name="Frisvad J.C."/>
            <person name="Nielsen K.L."/>
        </authorList>
    </citation>
    <scope>NUCLEOTIDE SEQUENCE</scope>
    <source>
        <strain evidence="2">IBT 30761</strain>
    </source>
</reference>
<gene>
    <name evidence="2" type="ORF">N7532_001048</name>
</gene>
<comment type="caution">
    <text evidence="2">The sequence shown here is derived from an EMBL/GenBank/DDBJ whole genome shotgun (WGS) entry which is preliminary data.</text>
</comment>
<feature type="chain" id="PRO_5040981775" description="Secreted protein" evidence="1">
    <location>
        <begin position="20"/>
        <end position="67"/>
    </location>
</feature>
<organism evidence="2 3">
    <name type="scientific">Penicillium argentinense</name>
    <dbReference type="NCBI Taxonomy" id="1131581"/>
    <lineage>
        <taxon>Eukaryota</taxon>
        <taxon>Fungi</taxon>
        <taxon>Dikarya</taxon>
        <taxon>Ascomycota</taxon>
        <taxon>Pezizomycotina</taxon>
        <taxon>Eurotiomycetes</taxon>
        <taxon>Eurotiomycetidae</taxon>
        <taxon>Eurotiales</taxon>
        <taxon>Aspergillaceae</taxon>
        <taxon>Penicillium</taxon>
    </lineage>
</organism>
<feature type="signal peptide" evidence="1">
    <location>
        <begin position="1"/>
        <end position="19"/>
    </location>
</feature>
<keyword evidence="1" id="KW-0732">Signal</keyword>
<evidence type="ECO:0000313" key="3">
    <source>
        <dbReference type="Proteomes" id="UP001149074"/>
    </source>
</evidence>
<evidence type="ECO:0000256" key="1">
    <source>
        <dbReference type="SAM" id="SignalP"/>
    </source>
</evidence>
<dbReference type="Proteomes" id="UP001149074">
    <property type="component" value="Unassembled WGS sequence"/>
</dbReference>
<dbReference type="AlphaFoldDB" id="A0A9W9G1T3"/>
<protein>
    <recommendedName>
        <fullName evidence="4">Secreted protein</fullName>
    </recommendedName>
</protein>
<reference evidence="2" key="1">
    <citation type="submission" date="2022-11" db="EMBL/GenBank/DDBJ databases">
        <authorList>
            <person name="Petersen C."/>
        </authorList>
    </citation>
    <scope>NUCLEOTIDE SEQUENCE</scope>
    <source>
        <strain evidence="2">IBT 30761</strain>
    </source>
</reference>
<proteinExistence type="predicted"/>
<name>A0A9W9G1T3_9EURO</name>
<dbReference type="GeneID" id="81352521"/>
<sequence length="67" mass="6962">MRIQFLGFAGVIMATSSTARSYMTGEDEDPAPLTIPVSAGAELAMLSAAGLCLLSCEVRAQVTVLLD</sequence>
<dbReference type="EMBL" id="JAPQKI010000002">
    <property type="protein sequence ID" value="KAJ5110513.1"/>
    <property type="molecule type" value="Genomic_DNA"/>
</dbReference>
<evidence type="ECO:0000313" key="2">
    <source>
        <dbReference type="EMBL" id="KAJ5110513.1"/>
    </source>
</evidence>